<dbReference type="EMBL" id="JH692062">
    <property type="protein sequence ID" value="EIP88122.1"/>
    <property type="molecule type" value="Genomic_DNA"/>
</dbReference>
<evidence type="ECO:0000259" key="5">
    <source>
        <dbReference type="Pfam" id="PF00532"/>
    </source>
</evidence>
<keyword evidence="7" id="KW-1185">Reference proteome</keyword>
<name>A0ABN0G7F2_9BURK</name>
<feature type="compositionally biased region" description="Basic and acidic residues" evidence="3">
    <location>
        <begin position="8"/>
        <end position="23"/>
    </location>
</feature>
<feature type="transmembrane region" description="Helical" evidence="4">
    <location>
        <begin position="45"/>
        <end position="64"/>
    </location>
</feature>
<dbReference type="InterPro" id="IPR026266">
    <property type="entry name" value="AraF"/>
</dbReference>
<feature type="domain" description="Periplasmic binding protein/LacI sugar binding" evidence="5">
    <location>
        <begin position="68"/>
        <end position="343"/>
    </location>
</feature>
<dbReference type="PANTHER" id="PTHR30036:SF6">
    <property type="entry name" value="L-ARABINOSE-BINDING PERIPLASMIC PROTEIN"/>
    <property type="match status" value="1"/>
</dbReference>
<evidence type="ECO:0000256" key="2">
    <source>
        <dbReference type="ARBA" id="ARBA00007639"/>
    </source>
</evidence>
<proteinExistence type="inferred from homology"/>
<keyword evidence="4" id="KW-0812">Transmembrane</keyword>
<protein>
    <submittedName>
        <fullName evidence="6">ABC transporter, carbohydrate uptake transporter-2 (CUT2) family, periplasmic sugar-binding protein</fullName>
    </submittedName>
</protein>
<dbReference type="PIRSF" id="PIRSF002816">
    <property type="entry name" value="AraF"/>
    <property type="match status" value="1"/>
</dbReference>
<dbReference type="Pfam" id="PF00532">
    <property type="entry name" value="Peripla_BP_1"/>
    <property type="match status" value="1"/>
</dbReference>
<dbReference type="InterPro" id="IPR006311">
    <property type="entry name" value="TAT_signal"/>
</dbReference>
<dbReference type="Proteomes" id="UP000004682">
    <property type="component" value="Unassembled WGS sequence"/>
</dbReference>
<evidence type="ECO:0000256" key="1">
    <source>
        <dbReference type="ARBA" id="ARBA00004418"/>
    </source>
</evidence>
<evidence type="ECO:0000313" key="6">
    <source>
        <dbReference type="EMBL" id="EIP88122.1"/>
    </source>
</evidence>
<dbReference type="CDD" id="cd01540">
    <property type="entry name" value="PBP1_arabinose_binding"/>
    <property type="match status" value="1"/>
</dbReference>
<dbReference type="SUPFAM" id="SSF53822">
    <property type="entry name" value="Periplasmic binding protein-like I"/>
    <property type="match status" value="1"/>
</dbReference>
<sequence>MRPRRTHTREGGARRSHAPRRDDEAADGSGDGDNKETSNMKRRTFITLAAAATVAAAGLPAHAAEPVKIGFLVKQPEEPWFQDEWKFAELAAKDKGFTLVKIGAPSGEKVMSAIDNLAAQKAQGFIICTPDVKLGPGIVAKAKSHGLKMMTVDDRLVDGAGKLIESVPHMGISAYDIGKQVGSGIAAEIRKRGWNMNEVGAIDITYEQLPTAHDRTTGATDALVAAGFPKANVIAAAQAKTDTENAFNAANIALTKNPKFKHWVAYGLNDEAVLGAVRAAEGRGFKAADMIGIGIGGSDSALNEFKKPQPTGFFGTVIISPKRHGEETSELMYAWITQGKAPPPLTLTTGMLATRENVAQVRETMGLAAK</sequence>
<evidence type="ECO:0000256" key="4">
    <source>
        <dbReference type="SAM" id="Phobius"/>
    </source>
</evidence>
<gene>
    <name evidence="6" type="ORF">A33K_14217</name>
</gene>
<evidence type="ECO:0000256" key="3">
    <source>
        <dbReference type="SAM" id="MobiDB-lite"/>
    </source>
</evidence>
<keyword evidence="4" id="KW-1133">Transmembrane helix</keyword>
<dbReference type="InterPro" id="IPR028082">
    <property type="entry name" value="Peripla_BP_I"/>
</dbReference>
<evidence type="ECO:0000313" key="7">
    <source>
        <dbReference type="Proteomes" id="UP000004682"/>
    </source>
</evidence>
<dbReference type="InterPro" id="IPR001761">
    <property type="entry name" value="Peripla_BP/Lac1_sug-bd_dom"/>
</dbReference>
<comment type="subcellular location">
    <subcellularLocation>
        <location evidence="1">Periplasm</location>
    </subcellularLocation>
</comment>
<keyword evidence="4" id="KW-0472">Membrane</keyword>
<dbReference type="Gene3D" id="3.40.50.2300">
    <property type="match status" value="2"/>
</dbReference>
<feature type="region of interest" description="Disordered" evidence="3">
    <location>
        <begin position="1"/>
        <end position="39"/>
    </location>
</feature>
<dbReference type="PANTHER" id="PTHR30036">
    <property type="entry name" value="D-XYLOSE-BINDING PERIPLASMIC PROTEIN"/>
    <property type="match status" value="1"/>
</dbReference>
<organism evidence="6 7">
    <name type="scientific">Burkholderia humptydooensis MSMB43</name>
    <dbReference type="NCBI Taxonomy" id="441157"/>
    <lineage>
        <taxon>Bacteria</taxon>
        <taxon>Pseudomonadati</taxon>
        <taxon>Pseudomonadota</taxon>
        <taxon>Betaproteobacteria</taxon>
        <taxon>Burkholderiales</taxon>
        <taxon>Burkholderiaceae</taxon>
        <taxon>Burkholderia</taxon>
        <taxon>pseudomallei group</taxon>
    </lineage>
</organism>
<dbReference type="InterPro" id="IPR050555">
    <property type="entry name" value="Bact_Solute-Bind_Prot2"/>
</dbReference>
<reference evidence="7" key="1">
    <citation type="journal article" date="2012" name="J. Bacteriol.">
        <title>Revised Genome Sequence of Burkholderia thailandensis MSMB43 with Improved Annotation.</title>
        <authorList>
            <person name="Zhuo Y."/>
            <person name="Liu L."/>
            <person name="Wang Q."/>
            <person name="Liu X."/>
            <person name="Ren B."/>
            <person name="Liu M."/>
            <person name="Ni P."/>
            <person name="Cheng Y.Q."/>
            <person name="Zhang L."/>
        </authorList>
    </citation>
    <scope>NUCLEOTIDE SEQUENCE [LARGE SCALE GENOMIC DNA]</scope>
    <source>
        <strain evidence="7">MSMB43</strain>
    </source>
</reference>
<comment type="similarity">
    <text evidence="2">Belongs to the bacterial solute-binding protein 2 family.</text>
</comment>
<dbReference type="PROSITE" id="PS51318">
    <property type="entry name" value="TAT"/>
    <property type="match status" value="1"/>
</dbReference>
<accession>A0ABN0G7F2</accession>